<accession>A0A9W9NXB4</accession>
<organism evidence="8 9">
    <name type="scientific">Penicillium citrinum</name>
    <dbReference type="NCBI Taxonomy" id="5077"/>
    <lineage>
        <taxon>Eukaryota</taxon>
        <taxon>Fungi</taxon>
        <taxon>Dikarya</taxon>
        <taxon>Ascomycota</taxon>
        <taxon>Pezizomycotina</taxon>
        <taxon>Eurotiomycetes</taxon>
        <taxon>Eurotiomycetidae</taxon>
        <taxon>Eurotiales</taxon>
        <taxon>Aspergillaceae</taxon>
        <taxon>Penicillium</taxon>
    </lineage>
</organism>
<dbReference type="AlphaFoldDB" id="A0A9W9NXB4"/>
<evidence type="ECO:0000256" key="2">
    <source>
        <dbReference type="ARBA" id="ARBA00009533"/>
    </source>
</evidence>
<evidence type="ECO:0000256" key="7">
    <source>
        <dbReference type="RuleBase" id="RU000382"/>
    </source>
</evidence>
<dbReference type="Gene3D" id="3.90.1150.170">
    <property type="match status" value="1"/>
</dbReference>
<dbReference type="InterPro" id="IPR015422">
    <property type="entry name" value="PyrdxlP-dep_Trfase_small"/>
</dbReference>
<gene>
    <name evidence="8" type="ORF">N7469_006040</name>
</gene>
<keyword evidence="9" id="KW-1185">Reference proteome</keyword>
<comment type="caution">
    <text evidence="8">The sequence shown here is derived from an EMBL/GenBank/DDBJ whole genome shotgun (WGS) entry which is preliminary data.</text>
</comment>
<dbReference type="PRINTS" id="PR00800">
    <property type="entry name" value="YHDCRBOXLASE"/>
</dbReference>
<dbReference type="Pfam" id="PF00282">
    <property type="entry name" value="Pyridoxal_deC"/>
    <property type="match status" value="1"/>
</dbReference>
<dbReference type="OrthoDB" id="2161780at2759"/>
<name>A0A9W9NXB4_PENCI</name>
<feature type="modified residue" description="N6-(pyridoxal phosphate)lysine" evidence="6">
    <location>
        <position position="299"/>
    </location>
</feature>
<reference evidence="8" key="2">
    <citation type="journal article" date="2023" name="IMA Fungus">
        <title>Comparative genomic study of the Penicillium genus elucidates a diverse pangenome and 15 lateral gene transfer events.</title>
        <authorList>
            <person name="Petersen C."/>
            <person name="Sorensen T."/>
            <person name="Nielsen M.R."/>
            <person name="Sondergaard T.E."/>
            <person name="Sorensen J.L."/>
            <person name="Fitzpatrick D.A."/>
            <person name="Frisvad J.C."/>
            <person name="Nielsen K.L."/>
        </authorList>
    </citation>
    <scope>NUCLEOTIDE SEQUENCE</scope>
    <source>
        <strain evidence="8">IBT 23319</strain>
    </source>
</reference>
<dbReference type="GeneID" id="81384125"/>
<evidence type="ECO:0000313" key="8">
    <source>
        <dbReference type="EMBL" id="KAJ5231452.1"/>
    </source>
</evidence>
<dbReference type="PANTHER" id="PTHR11999:SF70">
    <property type="entry name" value="MIP05841P"/>
    <property type="match status" value="1"/>
</dbReference>
<keyword evidence="5 7" id="KW-0456">Lyase</keyword>
<dbReference type="GO" id="GO:0016831">
    <property type="term" value="F:carboxy-lyase activity"/>
    <property type="evidence" value="ECO:0007669"/>
    <property type="project" value="UniProtKB-KW"/>
</dbReference>
<dbReference type="Proteomes" id="UP001147733">
    <property type="component" value="Unassembled WGS sequence"/>
</dbReference>
<evidence type="ECO:0000256" key="1">
    <source>
        <dbReference type="ARBA" id="ARBA00001933"/>
    </source>
</evidence>
<dbReference type="PANTHER" id="PTHR11999">
    <property type="entry name" value="GROUP II PYRIDOXAL-5-PHOSPHATE DECARBOXYLASE"/>
    <property type="match status" value="1"/>
</dbReference>
<evidence type="ECO:0000256" key="3">
    <source>
        <dbReference type="ARBA" id="ARBA00022793"/>
    </source>
</evidence>
<dbReference type="RefSeq" id="XP_056500196.1">
    <property type="nucleotide sequence ID" value="XM_056644958.1"/>
</dbReference>
<dbReference type="Gene3D" id="3.90.1150.10">
    <property type="entry name" value="Aspartate Aminotransferase, domain 1"/>
    <property type="match status" value="1"/>
</dbReference>
<keyword evidence="3" id="KW-0210">Decarboxylase</keyword>
<dbReference type="GO" id="GO:0030170">
    <property type="term" value="F:pyridoxal phosphate binding"/>
    <property type="evidence" value="ECO:0007669"/>
    <property type="project" value="InterPro"/>
</dbReference>
<proteinExistence type="inferred from homology"/>
<sequence>MSTEASNPYYVDDGLAPMFNEARSFLSYLFKMNPMDAEETILRTLDPSGISKVQEMAIPRQESYEVSEALQEAFSIFDNRLRHDHPACFAYMPAYPSPLAWIGDLLTSVFNVNAAMWNNSSGPSVVENTLLRWLADQAGLPQSAGGCFVSGGSMANMTAMVMARDNVLPQRRRSDGVAYISDQTHISVAKGLHMAGFCDYQIRTIPTDQDFRFNVELLSQAILEDQANGFLPFLIVGSCGTTNTGSIDPLHNLADLAEKHSMWLHVDGAYGASISLSETNKYLADGLGRADTVSWDAHKWLFQTIGSGIVLAKHGWKLEKSFSIEADYIKTTRAPDGSTSFYNVSPELSRPSRAMSLWFTLKVLGHQRVGKMIDQGVTLASVAEQELIDLGDWEIVAPPTLSVVVFRYNPFDLSIDDKGLDSMNLAISKRLIAENIAAIFTTKLRGRTVLRMCMINPLVQQENIVQILRRMNQIAQKELGLRPSLKESPITPVSFCSDSLAHVQPMVQQK</sequence>
<evidence type="ECO:0000313" key="9">
    <source>
        <dbReference type="Proteomes" id="UP001147733"/>
    </source>
</evidence>
<dbReference type="InterPro" id="IPR015424">
    <property type="entry name" value="PyrdxlP-dep_Trfase"/>
</dbReference>
<dbReference type="InterPro" id="IPR010977">
    <property type="entry name" value="Aromatic_deC"/>
</dbReference>
<comment type="similarity">
    <text evidence="2 7">Belongs to the group II decarboxylase family.</text>
</comment>
<evidence type="ECO:0000256" key="4">
    <source>
        <dbReference type="ARBA" id="ARBA00022898"/>
    </source>
</evidence>
<keyword evidence="4 6" id="KW-0663">Pyridoxal phosphate</keyword>
<dbReference type="GO" id="GO:0019752">
    <property type="term" value="P:carboxylic acid metabolic process"/>
    <property type="evidence" value="ECO:0007669"/>
    <property type="project" value="InterPro"/>
</dbReference>
<comment type="cofactor">
    <cofactor evidence="1 6 7">
        <name>pyridoxal 5'-phosphate</name>
        <dbReference type="ChEBI" id="CHEBI:597326"/>
    </cofactor>
</comment>
<dbReference type="SUPFAM" id="SSF53383">
    <property type="entry name" value="PLP-dependent transferases"/>
    <property type="match status" value="1"/>
</dbReference>
<evidence type="ECO:0000256" key="5">
    <source>
        <dbReference type="ARBA" id="ARBA00023239"/>
    </source>
</evidence>
<dbReference type="GO" id="GO:0006520">
    <property type="term" value="P:amino acid metabolic process"/>
    <property type="evidence" value="ECO:0007669"/>
    <property type="project" value="InterPro"/>
</dbReference>
<evidence type="ECO:0000256" key="6">
    <source>
        <dbReference type="PIRSR" id="PIRSR602129-50"/>
    </source>
</evidence>
<dbReference type="EMBL" id="JAPQKT010000005">
    <property type="protein sequence ID" value="KAJ5231452.1"/>
    <property type="molecule type" value="Genomic_DNA"/>
</dbReference>
<dbReference type="InterPro" id="IPR015421">
    <property type="entry name" value="PyrdxlP-dep_Trfase_major"/>
</dbReference>
<protein>
    <submittedName>
        <fullName evidence="8">L-2-4-diaminobutyrate decarboxylase</fullName>
    </submittedName>
</protein>
<dbReference type="InterPro" id="IPR002129">
    <property type="entry name" value="PyrdxlP-dep_de-COase"/>
</dbReference>
<dbReference type="Gene3D" id="3.40.640.10">
    <property type="entry name" value="Type I PLP-dependent aspartate aminotransferase-like (Major domain)"/>
    <property type="match status" value="1"/>
</dbReference>
<reference evidence="8" key="1">
    <citation type="submission" date="2022-11" db="EMBL/GenBank/DDBJ databases">
        <authorList>
            <person name="Petersen C."/>
        </authorList>
    </citation>
    <scope>NUCLEOTIDE SEQUENCE</scope>
    <source>
        <strain evidence="8">IBT 23319</strain>
    </source>
</reference>